<comment type="catalytic activity">
    <reaction evidence="11">
        <text>beta-D-GlcNAc-(1-&gt;4)-Mur2Ac(oyl-L-Ala-D-isoglutaminyl-L-Lys-D-Ala-D-Ala)-di-trans,octa-cis-undecaprenyl diphosphate + glycyl-tRNA(Gly) = beta-D-GlcNAc-(1-&gt;4)-Mur2Ac(oyl-L-Ala-D-isoglutaminyl-L-Lys-(N(6)-Gly)-D-Ala-D-Ala)-di-trans,octa-cis-undecaprenyl diphosphate + tRNA(Gly) + H(+)</text>
        <dbReference type="Rhea" id="RHEA:30435"/>
        <dbReference type="Rhea" id="RHEA-COMP:9664"/>
        <dbReference type="Rhea" id="RHEA-COMP:9683"/>
        <dbReference type="ChEBI" id="CHEBI:15378"/>
        <dbReference type="ChEBI" id="CHEBI:62233"/>
        <dbReference type="ChEBI" id="CHEBI:62234"/>
        <dbReference type="ChEBI" id="CHEBI:78442"/>
        <dbReference type="ChEBI" id="CHEBI:78522"/>
        <dbReference type="EC" id="2.3.2.16"/>
    </reaction>
</comment>
<evidence type="ECO:0000256" key="6">
    <source>
        <dbReference type="ARBA" id="ARBA00023315"/>
    </source>
</evidence>
<dbReference type="PANTHER" id="PTHR36174">
    <property type="entry name" value="LIPID II:GLYCINE GLYCYLTRANSFERASE"/>
    <property type="match status" value="1"/>
</dbReference>
<evidence type="ECO:0000259" key="13">
    <source>
        <dbReference type="Pfam" id="PF13480"/>
    </source>
</evidence>
<evidence type="ECO:0000256" key="8">
    <source>
        <dbReference type="ARBA" id="ARBA00039074"/>
    </source>
</evidence>
<keyword evidence="12" id="KW-1133">Transmembrane helix</keyword>
<evidence type="ECO:0000256" key="7">
    <source>
        <dbReference type="ARBA" id="ARBA00023316"/>
    </source>
</evidence>
<comment type="similarity">
    <text evidence="2">Belongs to the FemABX family.</text>
</comment>
<keyword evidence="6" id="KW-0012">Acyltransferase</keyword>
<comment type="caution">
    <text evidence="14">The sequence shown here is derived from an EMBL/GenBank/DDBJ whole genome shotgun (WGS) entry which is preliminary data.</text>
</comment>
<dbReference type="RefSeq" id="WP_181313653.1">
    <property type="nucleotide sequence ID" value="NZ_PYAT01000007.1"/>
</dbReference>
<evidence type="ECO:0000256" key="5">
    <source>
        <dbReference type="ARBA" id="ARBA00022984"/>
    </source>
</evidence>
<reference evidence="14 15" key="1">
    <citation type="submission" date="2018-03" db="EMBL/GenBank/DDBJ databases">
        <title>Genomic Encyclopedia of Type Strains, Phase III (KMG-III): the genomes of soil and plant-associated and newly described type strains.</title>
        <authorList>
            <person name="Whitman W."/>
        </authorList>
    </citation>
    <scope>NUCLEOTIDE SEQUENCE [LARGE SCALE GENOMIC DNA]</scope>
    <source>
        <strain evidence="14 15">CGMCC 1.12259</strain>
    </source>
</reference>
<evidence type="ECO:0000256" key="4">
    <source>
        <dbReference type="ARBA" id="ARBA00022960"/>
    </source>
</evidence>
<dbReference type="AlphaFoldDB" id="A0A2P8GQT7"/>
<dbReference type="Proteomes" id="UP000242682">
    <property type="component" value="Unassembled WGS sequence"/>
</dbReference>
<dbReference type="PANTHER" id="PTHR36174:SF1">
    <property type="entry name" value="LIPID II:GLYCINE GLYCYLTRANSFERASE"/>
    <property type="match status" value="1"/>
</dbReference>
<dbReference type="GO" id="GO:0005737">
    <property type="term" value="C:cytoplasm"/>
    <property type="evidence" value="ECO:0007669"/>
    <property type="project" value="UniProtKB-SubCell"/>
</dbReference>
<sequence length="332" mass="38607">MTVVSKTTTPDIFFTPEWGKAYEKHDHGEMRVFEMKNEMGHVFYQFILRAIPIMFGSILYYDTITSFGLSGPIILNCIPGKRKELAAAFDKEFQRYCDENNIISEYVRFSSWVNNAQDFENLYGMDNRGITMYIDLTVEDYFMQEFKSGTRQQVRRALKNGVEIEYDYTGDSIKEFHRLYMIMAKKNDIPDHYVFTEELLAESFQHLAGKQFIVYAKYKGQYISGALFLHHGDYLHYHLAANDPDFFNFAGNSLVLNEGCRWGVDHGKKELHLGGASTDSLYRFKRGFTKTEPLAILTGKKVRNPRLYEILTSYKLSMAKDVDLNYFPAYRG</sequence>
<keyword evidence="7" id="KW-0961">Cell wall biogenesis/degradation</keyword>
<evidence type="ECO:0000256" key="3">
    <source>
        <dbReference type="ARBA" id="ARBA00022679"/>
    </source>
</evidence>
<dbReference type="GO" id="GO:0008360">
    <property type="term" value="P:regulation of cell shape"/>
    <property type="evidence" value="ECO:0007669"/>
    <property type="project" value="UniProtKB-KW"/>
</dbReference>
<feature type="transmembrane region" description="Helical" evidence="12">
    <location>
        <begin position="42"/>
        <end position="61"/>
    </location>
</feature>
<dbReference type="SUPFAM" id="SSF55729">
    <property type="entry name" value="Acyl-CoA N-acyltransferases (Nat)"/>
    <property type="match status" value="1"/>
</dbReference>
<accession>A0A2P8GQT7</accession>
<keyword evidence="12" id="KW-0472">Membrane</keyword>
<comment type="subcellular location">
    <subcellularLocation>
        <location evidence="1">Cytoplasm</location>
    </subcellularLocation>
</comment>
<evidence type="ECO:0000256" key="10">
    <source>
        <dbReference type="ARBA" id="ARBA00042933"/>
    </source>
</evidence>
<dbReference type="PROSITE" id="PS51191">
    <property type="entry name" value="FEMABX"/>
    <property type="match status" value="1"/>
</dbReference>
<evidence type="ECO:0000256" key="9">
    <source>
        <dbReference type="ARBA" id="ARBA00040679"/>
    </source>
</evidence>
<gene>
    <name evidence="14" type="ORF">B0H99_107160</name>
</gene>
<evidence type="ECO:0000313" key="15">
    <source>
        <dbReference type="Proteomes" id="UP000242682"/>
    </source>
</evidence>
<keyword evidence="3 14" id="KW-0808">Transferase</keyword>
<keyword evidence="15" id="KW-1185">Reference proteome</keyword>
<dbReference type="EC" id="2.3.2.16" evidence="8"/>
<evidence type="ECO:0000256" key="1">
    <source>
        <dbReference type="ARBA" id="ARBA00004496"/>
    </source>
</evidence>
<feature type="domain" description="BioF2-like acetyltransferase" evidence="13">
    <location>
        <begin position="149"/>
        <end position="286"/>
    </location>
</feature>
<evidence type="ECO:0000256" key="12">
    <source>
        <dbReference type="SAM" id="Phobius"/>
    </source>
</evidence>
<evidence type="ECO:0000256" key="11">
    <source>
        <dbReference type="ARBA" id="ARBA00048654"/>
    </source>
</evidence>
<keyword evidence="12" id="KW-0812">Transmembrane</keyword>
<dbReference type="InterPro" id="IPR003447">
    <property type="entry name" value="FEMABX"/>
</dbReference>
<dbReference type="GO" id="GO:0009252">
    <property type="term" value="P:peptidoglycan biosynthetic process"/>
    <property type="evidence" value="ECO:0007669"/>
    <property type="project" value="UniProtKB-KW"/>
</dbReference>
<keyword evidence="5" id="KW-0573">Peptidoglycan synthesis</keyword>
<dbReference type="Pfam" id="PF13480">
    <property type="entry name" value="Acetyltransf_6"/>
    <property type="match status" value="1"/>
</dbReference>
<proteinExistence type="inferred from homology"/>
<dbReference type="EMBL" id="PYAT01000007">
    <property type="protein sequence ID" value="PSL36339.1"/>
    <property type="molecule type" value="Genomic_DNA"/>
</dbReference>
<protein>
    <recommendedName>
        <fullName evidence="9">Lipid II:glycine glycyltransferase</fullName>
        <ecNumber evidence="8">2.3.2.16</ecNumber>
    </recommendedName>
    <alternativeName>
        <fullName evidence="10">Factor essential for expression of methicillin resistance X</fullName>
    </alternativeName>
</protein>
<evidence type="ECO:0000313" key="14">
    <source>
        <dbReference type="EMBL" id="PSL36339.1"/>
    </source>
</evidence>
<keyword evidence="4" id="KW-0133">Cell shape</keyword>
<dbReference type="GO" id="GO:0071555">
    <property type="term" value="P:cell wall organization"/>
    <property type="evidence" value="ECO:0007669"/>
    <property type="project" value="UniProtKB-KW"/>
</dbReference>
<dbReference type="InterPro" id="IPR038740">
    <property type="entry name" value="BioF2-like_GNAT_dom"/>
</dbReference>
<name>A0A2P8GQT7_9BACL</name>
<dbReference type="Gene3D" id="3.40.630.30">
    <property type="match status" value="1"/>
</dbReference>
<dbReference type="InterPro" id="IPR050644">
    <property type="entry name" value="PG_Glycine_Bridge_Synth"/>
</dbReference>
<dbReference type="GO" id="GO:0016755">
    <property type="term" value="F:aminoacyltransferase activity"/>
    <property type="evidence" value="ECO:0007669"/>
    <property type="project" value="InterPro"/>
</dbReference>
<organism evidence="14 15">
    <name type="scientific">Planomicrobium soli</name>
    <dbReference type="NCBI Taxonomy" id="1176648"/>
    <lineage>
        <taxon>Bacteria</taxon>
        <taxon>Bacillati</taxon>
        <taxon>Bacillota</taxon>
        <taxon>Bacilli</taxon>
        <taxon>Bacillales</taxon>
        <taxon>Caryophanaceae</taxon>
        <taxon>Planomicrobium</taxon>
    </lineage>
</organism>
<evidence type="ECO:0000256" key="2">
    <source>
        <dbReference type="ARBA" id="ARBA00009943"/>
    </source>
</evidence>
<dbReference type="InterPro" id="IPR016181">
    <property type="entry name" value="Acyl_CoA_acyltransferase"/>
</dbReference>